<proteinExistence type="predicted"/>
<name>A0ABT1I1Z5_STRSD</name>
<keyword evidence="3" id="KW-1185">Reference proteome</keyword>
<feature type="chain" id="PRO_5045484394" evidence="1">
    <location>
        <begin position="30"/>
        <end position="343"/>
    </location>
</feature>
<dbReference type="EMBL" id="JAMTCP010000049">
    <property type="protein sequence ID" value="MCP2261809.1"/>
    <property type="molecule type" value="Genomic_DNA"/>
</dbReference>
<dbReference type="Pfam" id="PF00756">
    <property type="entry name" value="Esterase"/>
    <property type="match status" value="1"/>
</dbReference>
<evidence type="ECO:0000313" key="2">
    <source>
        <dbReference type="EMBL" id="MCP2261809.1"/>
    </source>
</evidence>
<dbReference type="SUPFAM" id="SSF53474">
    <property type="entry name" value="alpha/beta-Hydrolases"/>
    <property type="match status" value="1"/>
</dbReference>
<accession>A0ABT1I1Z5</accession>
<keyword evidence="2" id="KW-0378">Hydrolase</keyword>
<keyword evidence="1" id="KW-0732">Signal</keyword>
<dbReference type="Gene3D" id="3.40.50.1820">
    <property type="entry name" value="alpha/beta hydrolase"/>
    <property type="match status" value="1"/>
</dbReference>
<dbReference type="PANTHER" id="PTHR48098">
    <property type="entry name" value="ENTEROCHELIN ESTERASE-RELATED"/>
    <property type="match status" value="1"/>
</dbReference>
<dbReference type="InterPro" id="IPR000801">
    <property type="entry name" value="Esterase-like"/>
</dbReference>
<dbReference type="GO" id="GO:0016787">
    <property type="term" value="F:hydrolase activity"/>
    <property type="evidence" value="ECO:0007669"/>
    <property type="project" value="UniProtKB-KW"/>
</dbReference>
<reference evidence="2 3" key="1">
    <citation type="submission" date="2022-06" db="EMBL/GenBank/DDBJ databases">
        <title>Genomic Encyclopedia of Archaeal and Bacterial Type Strains, Phase II (KMG-II): from individual species to whole genera.</title>
        <authorList>
            <person name="Goeker M."/>
        </authorList>
    </citation>
    <scope>NUCLEOTIDE SEQUENCE [LARGE SCALE GENOMIC DNA]</scope>
    <source>
        <strain evidence="2 3">DSM 40477</strain>
    </source>
</reference>
<evidence type="ECO:0000313" key="3">
    <source>
        <dbReference type="Proteomes" id="UP001205311"/>
    </source>
</evidence>
<dbReference type="InterPro" id="IPR029058">
    <property type="entry name" value="AB_hydrolase_fold"/>
</dbReference>
<feature type="signal peptide" evidence="1">
    <location>
        <begin position="1"/>
        <end position="29"/>
    </location>
</feature>
<dbReference type="PANTHER" id="PTHR48098:SF1">
    <property type="entry name" value="DIACYLGLYCEROL ACYLTRANSFERASE_MYCOLYLTRANSFERASE AG85A"/>
    <property type="match status" value="1"/>
</dbReference>
<organism evidence="2 3">
    <name type="scientific">Streptoalloteichus tenebrarius (strain ATCC 17920 / DSM 40477 / JCM 4838 / CBS 697.72 / NBRC 16177 / NCIMB 11028 / NRRL B-12390 / A12253. 1 / ISP 5477)</name>
    <name type="common">Streptomyces tenebrarius</name>
    <dbReference type="NCBI Taxonomy" id="1933"/>
    <lineage>
        <taxon>Bacteria</taxon>
        <taxon>Bacillati</taxon>
        <taxon>Actinomycetota</taxon>
        <taxon>Actinomycetes</taxon>
        <taxon>Pseudonocardiales</taxon>
        <taxon>Pseudonocardiaceae</taxon>
        <taxon>Streptoalloteichus</taxon>
    </lineage>
</organism>
<sequence length="343" mass="37050">MRSTRRPLPALLALLIAVTAALTAAPALAAPPATATEAPALSATDRAHVVAEKRVSDRILDVTVWSPALRQNATARLLLPDGWERRQGRHWPTLWLLAGCCSLESHTGWTAFTDVEDRPELRDVLVVMPDAGLAGFYSDWWNGGRGGAPAWETFHLGELRGLLERDYGAGPRRAVAGLSMGGFGALSYAARHPGMFRAAASYSGLIHNLHPGGPQYAFPTGAAFVQALLKAAGDDPNALWGDPEKQRRIWAVHNPYDLAIFLRNIPVHISAGTGEPGPLDAPGKQPDKAEALLHAEAVDVVDRLRSLGGRVSATLGEPGTHDWPYWERELHKSLPMLLDAIRK</sequence>
<dbReference type="Proteomes" id="UP001205311">
    <property type="component" value="Unassembled WGS sequence"/>
</dbReference>
<dbReference type="RefSeq" id="WP_253673059.1">
    <property type="nucleotide sequence ID" value="NZ_JAMTCP010000049.1"/>
</dbReference>
<protein>
    <submittedName>
        <fullName evidence="2">S-formylglutathione hydrolase FrmB</fullName>
    </submittedName>
</protein>
<comment type="caution">
    <text evidence="2">The sequence shown here is derived from an EMBL/GenBank/DDBJ whole genome shotgun (WGS) entry which is preliminary data.</text>
</comment>
<dbReference type="InterPro" id="IPR050583">
    <property type="entry name" value="Mycobacterial_A85_antigen"/>
</dbReference>
<gene>
    <name evidence="2" type="ORF">LX15_005536</name>
</gene>
<evidence type="ECO:0000256" key="1">
    <source>
        <dbReference type="SAM" id="SignalP"/>
    </source>
</evidence>